<gene>
    <name evidence="2" type="ORF">PHLCEN_2v10402</name>
</gene>
<feature type="region of interest" description="Disordered" evidence="1">
    <location>
        <begin position="1036"/>
        <end position="1057"/>
    </location>
</feature>
<feature type="compositionally biased region" description="Polar residues" evidence="1">
    <location>
        <begin position="1194"/>
        <end position="1208"/>
    </location>
</feature>
<feature type="compositionally biased region" description="Basic and acidic residues" evidence="1">
    <location>
        <begin position="1291"/>
        <end position="1300"/>
    </location>
</feature>
<feature type="region of interest" description="Disordered" evidence="1">
    <location>
        <begin position="1513"/>
        <end position="1707"/>
    </location>
</feature>
<organism evidence="2 3">
    <name type="scientific">Hermanssonia centrifuga</name>
    <dbReference type="NCBI Taxonomy" id="98765"/>
    <lineage>
        <taxon>Eukaryota</taxon>
        <taxon>Fungi</taxon>
        <taxon>Dikarya</taxon>
        <taxon>Basidiomycota</taxon>
        <taxon>Agaricomycotina</taxon>
        <taxon>Agaricomycetes</taxon>
        <taxon>Polyporales</taxon>
        <taxon>Meruliaceae</taxon>
        <taxon>Hermanssonia</taxon>
    </lineage>
</organism>
<feature type="region of interest" description="Disordered" evidence="1">
    <location>
        <begin position="815"/>
        <end position="840"/>
    </location>
</feature>
<protein>
    <submittedName>
        <fullName evidence="2">Uncharacterized protein</fullName>
    </submittedName>
</protein>
<evidence type="ECO:0000313" key="3">
    <source>
        <dbReference type="Proteomes" id="UP000186601"/>
    </source>
</evidence>
<feature type="compositionally biased region" description="Low complexity" evidence="1">
    <location>
        <begin position="1555"/>
        <end position="1567"/>
    </location>
</feature>
<dbReference type="EMBL" id="MLYV02001063">
    <property type="protein sequence ID" value="PSR73758.1"/>
    <property type="molecule type" value="Genomic_DNA"/>
</dbReference>
<feature type="region of interest" description="Disordered" evidence="1">
    <location>
        <begin position="1007"/>
        <end position="1026"/>
    </location>
</feature>
<dbReference type="OrthoDB" id="2804229at2759"/>
<feature type="compositionally biased region" description="Basic residues" evidence="1">
    <location>
        <begin position="1664"/>
        <end position="1677"/>
    </location>
</feature>
<reference evidence="2 3" key="1">
    <citation type="submission" date="2018-02" db="EMBL/GenBank/DDBJ databases">
        <title>Genome sequence of the basidiomycete white-rot fungus Phlebia centrifuga.</title>
        <authorList>
            <person name="Granchi Z."/>
            <person name="Peng M."/>
            <person name="de Vries R.P."/>
            <person name="Hilden K."/>
            <person name="Makela M.R."/>
            <person name="Grigoriev I."/>
            <person name="Riley R."/>
        </authorList>
    </citation>
    <scope>NUCLEOTIDE SEQUENCE [LARGE SCALE GENOMIC DNA]</scope>
    <source>
        <strain evidence="2 3">FBCC195</strain>
    </source>
</reference>
<feature type="compositionally biased region" description="Acidic residues" evidence="1">
    <location>
        <begin position="177"/>
        <end position="191"/>
    </location>
</feature>
<proteinExistence type="predicted"/>
<dbReference type="Proteomes" id="UP000186601">
    <property type="component" value="Unassembled WGS sequence"/>
</dbReference>
<feature type="compositionally biased region" description="Pro residues" evidence="1">
    <location>
        <begin position="1397"/>
        <end position="1414"/>
    </location>
</feature>
<feature type="region of interest" description="Disordered" evidence="1">
    <location>
        <begin position="1115"/>
        <end position="1348"/>
    </location>
</feature>
<evidence type="ECO:0000313" key="2">
    <source>
        <dbReference type="EMBL" id="PSR73758.1"/>
    </source>
</evidence>
<feature type="compositionally biased region" description="Basic and acidic residues" evidence="1">
    <location>
        <begin position="255"/>
        <end position="264"/>
    </location>
</feature>
<keyword evidence="3" id="KW-1185">Reference proteome</keyword>
<feature type="compositionally biased region" description="Acidic residues" evidence="1">
    <location>
        <begin position="154"/>
        <end position="166"/>
    </location>
</feature>
<feature type="compositionally biased region" description="Acidic residues" evidence="1">
    <location>
        <begin position="79"/>
        <end position="90"/>
    </location>
</feature>
<feature type="region of interest" description="Disordered" evidence="1">
    <location>
        <begin position="57"/>
        <end position="286"/>
    </location>
</feature>
<accession>A0A2R6NMZ7</accession>
<feature type="compositionally biased region" description="Acidic residues" evidence="1">
    <location>
        <begin position="202"/>
        <end position="234"/>
    </location>
</feature>
<feature type="region of interest" description="Disordered" evidence="1">
    <location>
        <begin position="879"/>
        <end position="898"/>
    </location>
</feature>
<feature type="region of interest" description="Disordered" evidence="1">
    <location>
        <begin position="1380"/>
        <end position="1419"/>
    </location>
</feature>
<feature type="compositionally biased region" description="Polar residues" evidence="1">
    <location>
        <begin position="1569"/>
        <end position="1582"/>
    </location>
</feature>
<feature type="compositionally biased region" description="Basic residues" evidence="1">
    <location>
        <begin position="1515"/>
        <end position="1525"/>
    </location>
</feature>
<feature type="region of interest" description="Disordered" evidence="1">
    <location>
        <begin position="934"/>
        <end position="986"/>
    </location>
</feature>
<feature type="compositionally biased region" description="Basic and acidic residues" evidence="1">
    <location>
        <begin position="136"/>
        <end position="147"/>
    </location>
</feature>
<feature type="compositionally biased region" description="Low complexity" evidence="1">
    <location>
        <begin position="1326"/>
        <end position="1342"/>
    </location>
</feature>
<name>A0A2R6NMZ7_9APHY</name>
<feature type="compositionally biased region" description="Polar residues" evidence="1">
    <location>
        <begin position="973"/>
        <end position="983"/>
    </location>
</feature>
<feature type="compositionally biased region" description="Basic and acidic residues" evidence="1">
    <location>
        <begin position="91"/>
        <end position="107"/>
    </location>
</feature>
<comment type="caution">
    <text evidence="2">The sequence shown here is derived from an EMBL/GenBank/DDBJ whole genome shotgun (WGS) entry which is preliminary data.</text>
</comment>
<feature type="compositionally biased region" description="Polar residues" evidence="1">
    <location>
        <begin position="1007"/>
        <end position="1024"/>
    </location>
</feature>
<evidence type="ECO:0000256" key="1">
    <source>
        <dbReference type="SAM" id="MobiDB-lite"/>
    </source>
</evidence>
<feature type="compositionally biased region" description="Basic and acidic residues" evidence="1">
    <location>
        <begin position="235"/>
        <end position="246"/>
    </location>
</feature>
<feature type="compositionally biased region" description="Acidic residues" evidence="1">
    <location>
        <begin position="1122"/>
        <end position="1134"/>
    </location>
</feature>
<sequence>MAYRFAPPPAPKVPQTTPASIRARLRAPIVNPYDKFTQPEFDAWIGDLTSALKRALGREDLPPKAQFSEARRHESDTSAYDDEGAMEDSFAEVKERRAAKGKERAIMTDEEEVESMVLGPDLEPLEDSEEEESDIQDERWGHPDHFGWARAAQDEDELAEASDGDSDILSVQQGPDEAIEISSDEDEDELVADGSSSPAAADNEEEYEDEDEEEARSDEEEEEDELQYEEDVEEDRTPDQLQVHEEVEIEEEEAVQPKDAEPKDTFSSSQGAAGVVEIQDPWTGPSTHERDFYSGGDIPQSSLRTGSAHMLPTEEDEIEQVEDDTGAEFPPVSAFPHSVELLDPWDGLRTYAEDFYSGGEIPPNSAYLSPSHLTPLATTPRDELDLGLDITLLLTPETATVTPVVIDVGGDRELKVQFEAGGEGDVLVLGADEVVDVPTFTMTDDTGMEGAESHALHETDFDAPAFEDLYGSLGEEAAPEVRAEAERVEETQPNDVVADLITPEVSLDNANRGHVDWNHPPAFLSGRAASGPGHLKAPETQSDSHSRIIEGNRPISPEVLEISDDSVEVDVGSSVHITETEAIIHTPTLQEDYEESDGRAQEDDLDFTDSFTSGNILASSAIPSVDDMSFEVQDEQRESLFQELESMYMANQAAFNNLQSSALEDDTGVSQNANAVLEFNFLEGAVAEDLPLTAEEAEILEVFTQFDKPGHNGTPHTDVPDTTAEATDVLQGAEIAELDLDASEEVECEEYEDEEPAVQEMHEEAVEMLYVVTEFDTDDEQEGIDELIYDDVATDAEDGAVMVLRYEVEEVVTEGRRTVDPEEPEESLAFKTKQPTPEPPAVVDIVDSLPALDVADDIQQPEAPSTFESADVLLASRRPGAVESEDSAYPSKDGETTEGIVTNALDLEYPLSPSFPEMDVTASTDEPQVVVTAADAQEEQSTPALETGIPMPISADPSVPDPAEAQEDDSMADDTTSGPSTASKFAIPNAIPRSLFSRLSAHKSSSGLFTPLTEQDSSPAGSIHTSEDGLVVEQSLAEPDRSSPVEESNLPRGQLEGVPRDVVISEVDGRDAKADALSTLVLREDASILASPVDAPEESKTSVVVAQKVSYETAAGAHDPDLDADGDVDSDYEPNDSIRSSRQGDSPPRVKDGDVDPANHLARQLPTDPGTEVTSSHHTIEQGLDVSVPVEAQSPPQVNSSEPVSSLGTELPVIKEGREDLTSSAKVGEDHPESADKQSDDARSSSLNESRPLKRKRKIPVPGVPRMTRSRSAKEQFRPSIAGVNTLSEKSQGKQKAETKEIDDESASPEPTQSSSRSDDSRRSPSRASSVMSFASSALSTSPDVIEPPRTLVRNIGSLPLLHTHGILHHHSRPQVLIPSPQAEQSTSRQPSATPLPVDPSPLNPTSPAAPPTSTPVTRSHCRFHKISLPREENGPRVFFVTPGCSLSNRELMEEHEIEDHGDATEEDQMHLIPDIESLDFSSYLLGILRQLVGVDLLREQEIFYLVQPGEHPRWKSRRKPKHKPRETISARAASNVSSPRISRRAGPSFEKPPVSTADSVSTSASARTHLSAQRSTPTVGASISEAEVSDREDGPAVKRKRKKGKTTSPPAPPSESVPLAASPSTTQPTIRPARRSKRLGVDAAAYKPDENTDGNSTDDAKAGKGRRRKLAQRGTKRGREAESVNGVDQGESAGSKRRKLTPTASE</sequence>
<feature type="compositionally biased region" description="Basic and acidic residues" evidence="1">
    <location>
        <begin position="1213"/>
        <end position="1243"/>
    </location>
</feature>
<feature type="compositionally biased region" description="Polar residues" evidence="1">
    <location>
        <begin position="1382"/>
        <end position="1393"/>
    </location>
</feature>
<feature type="compositionally biased region" description="Acidic residues" evidence="1">
    <location>
        <begin position="123"/>
        <end position="135"/>
    </location>
</feature>